<dbReference type="InterPro" id="IPR037185">
    <property type="entry name" value="EmrE-like"/>
</dbReference>
<name>A0A133N7F0_9FUSO</name>
<feature type="transmembrane region" description="Helical" evidence="6">
    <location>
        <begin position="252"/>
        <end position="271"/>
    </location>
</feature>
<dbReference type="InterPro" id="IPR050638">
    <property type="entry name" value="AA-Vitamin_Transporters"/>
</dbReference>
<dbReference type="SUPFAM" id="SSF103481">
    <property type="entry name" value="Multidrug resistance efflux transporter EmrE"/>
    <property type="match status" value="2"/>
</dbReference>
<evidence type="ECO:0000256" key="6">
    <source>
        <dbReference type="SAM" id="Phobius"/>
    </source>
</evidence>
<proteinExistence type="predicted"/>
<organism evidence="8 9">
    <name type="scientific">Fusobacterium equinum</name>
    <dbReference type="NCBI Taxonomy" id="134605"/>
    <lineage>
        <taxon>Bacteria</taxon>
        <taxon>Fusobacteriati</taxon>
        <taxon>Fusobacteriota</taxon>
        <taxon>Fusobacteriia</taxon>
        <taxon>Fusobacteriales</taxon>
        <taxon>Fusobacteriaceae</taxon>
        <taxon>Fusobacterium</taxon>
    </lineage>
</organism>
<dbReference type="PANTHER" id="PTHR32322">
    <property type="entry name" value="INNER MEMBRANE TRANSPORTER"/>
    <property type="match status" value="1"/>
</dbReference>
<dbReference type="GO" id="GO:0005886">
    <property type="term" value="C:plasma membrane"/>
    <property type="evidence" value="ECO:0007669"/>
    <property type="project" value="UniProtKB-SubCell"/>
</dbReference>
<sequence>MFVGGNMNLGMGILVTFIGGVFWGFSGVAGKYLFEYTGVTSDWLVPWRLLFAGCIMLLYLYYKQGKEIFRILKEDYKDLLLYAIFGMMACQYTYFTTVQYSNAAIATVLQYSAPPLIMVYMCYKERKKPAKIEVISLIFSCIGVFVLCTHFQFETFVISPKALIWGLISALTMVVNTVQPVNLLKKYGSFLPLAWAMTIGGSILFFWTRPDKIPVEYTWNLFGGFFAVVFLGTIVAFSFYMQGIKVIGPTKASLIACVEPISATVLSIILLGTAFEFLDIVGIALILMAVCLLTYPTKNKKNS</sequence>
<feature type="transmembrane region" description="Helical" evidence="6">
    <location>
        <begin position="7"/>
        <end position="25"/>
    </location>
</feature>
<dbReference type="PANTHER" id="PTHR32322:SF18">
    <property type="entry name" value="S-ADENOSYLMETHIONINE_S-ADENOSYLHOMOCYSTEINE TRANSPORTER"/>
    <property type="match status" value="1"/>
</dbReference>
<dbReference type="STRING" id="134605.HMPREF3206_01813"/>
<keyword evidence="4 6" id="KW-1133">Transmembrane helix</keyword>
<dbReference type="PATRIC" id="fig|134605.3.peg.1791"/>
<evidence type="ECO:0000313" key="8">
    <source>
        <dbReference type="EMBL" id="KXA12229.1"/>
    </source>
</evidence>
<keyword evidence="2" id="KW-1003">Cell membrane</keyword>
<feature type="transmembrane region" description="Helical" evidence="6">
    <location>
        <begin position="134"/>
        <end position="153"/>
    </location>
</feature>
<keyword evidence="3 6" id="KW-0812">Transmembrane</keyword>
<evidence type="ECO:0000256" key="4">
    <source>
        <dbReference type="ARBA" id="ARBA00022989"/>
    </source>
</evidence>
<accession>A0A133N7F0</accession>
<feature type="transmembrane region" description="Helical" evidence="6">
    <location>
        <begin position="45"/>
        <end position="62"/>
    </location>
</feature>
<feature type="transmembrane region" description="Helical" evidence="6">
    <location>
        <begin position="78"/>
        <end position="95"/>
    </location>
</feature>
<evidence type="ECO:0000259" key="7">
    <source>
        <dbReference type="Pfam" id="PF00892"/>
    </source>
</evidence>
<comment type="subcellular location">
    <subcellularLocation>
        <location evidence="1">Cell membrane</location>
        <topology evidence="1">Multi-pass membrane protein</topology>
    </subcellularLocation>
</comment>
<protein>
    <submittedName>
        <fullName evidence="8">Putative membrane protein</fullName>
    </submittedName>
</protein>
<dbReference type="AlphaFoldDB" id="A0A133N7F0"/>
<evidence type="ECO:0000256" key="2">
    <source>
        <dbReference type="ARBA" id="ARBA00022475"/>
    </source>
</evidence>
<comment type="caution">
    <text evidence="8">The sequence shown here is derived from an EMBL/GenBank/DDBJ whole genome shotgun (WGS) entry which is preliminary data.</text>
</comment>
<feature type="domain" description="EamA" evidence="7">
    <location>
        <begin position="11"/>
        <end position="147"/>
    </location>
</feature>
<feature type="transmembrane region" description="Helical" evidence="6">
    <location>
        <begin position="159"/>
        <end position="178"/>
    </location>
</feature>
<dbReference type="Pfam" id="PF00892">
    <property type="entry name" value="EamA"/>
    <property type="match status" value="2"/>
</dbReference>
<feature type="transmembrane region" description="Helical" evidence="6">
    <location>
        <begin position="190"/>
        <end position="207"/>
    </location>
</feature>
<keyword evidence="5 6" id="KW-0472">Membrane</keyword>
<evidence type="ECO:0000256" key="5">
    <source>
        <dbReference type="ARBA" id="ARBA00023136"/>
    </source>
</evidence>
<dbReference type="Proteomes" id="UP000070617">
    <property type="component" value="Unassembled WGS sequence"/>
</dbReference>
<feature type="transmembrane region" description="Helical" evidence="6">
    <location>
        <begin position="219"/>
        <end position="240"/>
    </location>
</feature>
<keyword evidence="9" id="KW-1185">Reference proteome</keyword>
<feature type="transmembrane region" description="Helical" evidence="6">
    <location>
        <begin position="101"/>
        <end position="122"/>
    </location>
</feature>
<evidence type="ECO:0000256" key="3">
    <source>
        <dbReference type="ARBA" id="ARBA00022692"/>
    </source>
</evidence>
<gene>
    <name evidence="8" type="ORF">HMPREF3206_01813</name>
</gene>
<evidence type="ECO:0000256" key="1">
    <source>
        <dbReference type="ARBA" id="ARBA00004651"/>
    </source>
</evidence>
<evidence type="ECO:0000313" key="9">
    <source>
        <dbReference type="Proteomes" id="UP000070617"/>
    </source>
</evidence>
<feature type="transmembrane region" description="Helical" evidence="6">
    <location>
        <begin position="277"/>
        <end position="295"/>
    </location>
</feature>
<reference evidence="9" key="1">
    <citation type="submission" date="2016-01" db="EMBL/GenBank/DDBJ databases">
        <authorList>
            <person name="Mitreva M."/>
            <person name="Pepin K.H."/>
            <person name="Mihindukulasuriya K.A."/>
            <person name="Fulton R."/>
            <person name="Fronick C."/>
            <person name="O'Laughlin M."/>
            <person name="Miner T."/>
            <person name="Herter B."/>
            <person name="Rosa B.A."/>
            <person name="Cordes M."/>
            <person name="Tomlinson C."/>
            <person name="Wollam A."/>
            <person name="Palsikar V.B."/>
            <person name="Mardis E.R."/>
            <person name="Wilson R.K."/>
        </authorList>
    </citation>
    <scope>NUCLEOTIDE SEQUENCE [LARGE SCALE GENOMIC DNA]</scope>
    <source>
        <strain evidence="9">CMW8396</strain>
    </source>
</reference>
<feature type="domain" description="EamA" evidence="7">
    <location>
        <begin position="161"/>
        <end position="294"/>
    </location>
</feature>
<dbReference type="InterPro" id="IPR000620">
    <property type="entry name" value="EamA_dom"/>
</dbReference>
<dbReference type="EMBL" id="LRPX01000103">
    <property type="protein sequence ID" value="KXA12229.1"/>
    <property type="molecule type" value="Genomic_DNA"/>
</dbReference>